<comment type="subcellular location">
    <subcellularLocation>
        <location evidence="2 7">Membrane</location>
        <topology evidence="2 7">Multi-pass membrane protein</topology>
    </subcellularLocation>
</comment>
<dbReference type="Pfam" id="PF03208">
    <property type="entry name" value="PRA1"/>
    <property type="match status" value="1"/>
</dbReference>
<dbReference type="GO" id="GO:0005783">
    <property type="term" value="C:endoplasmic reticulum"/>
    <property type="evidence" value="ECO:0007669"/>
    <property type="project" value="UniProtKB-ARBA"/>
</dbReference>
<evidence type="ECO:0000256" key="5">
    <source>
        <dbReference type="ARBA" id="ARBA00022989"/>
    </source>
</evidence>
<evidence type="ECO:0000256" key="7">
    <source>
        <dbReference type="RuleBase" id="RU363107"/>
    </source>
</evidence>
<dbReference type="PANTHER" id="PTHR19317">
    <property type="entry name" value="PRENYLATED RAB ACCEPTOR 1-RELATED"/>
    <property type="match status" value="1"/>
</dbReference>
<keyword evidence="9" id="KW-1185">Reference proteome</keyword>
<feature type="transmembrane region" description="Helical" evidence="7">
    <location>
        <begin position="119"/>
        <end position="139"/>
    </location>
</feature>
<organism evidence="8 9">
    <name type="scientific">Thalictrum thalictroides</name>
    <name type="common">Rue-anemone</name>
    <name type="synonym">Anemone thalictroides</name>
    <dbReference type="NCBI Taxonomy" id="46969"/>
    <lineage>
        <taxon>Eukaryota</taxon>
        <taxon>Viridiplantae</taxon>
        <taxon>Streptophyta</taxon>
        <taxon>Embryophyta</taxon>
        <taxon>Tracheophyta</taxon>
        <taxon>Spermatophyta</taxon>
        <taxon>Magnoliopsida</taxon>
        <taxon>Ranunculales</taxon>
        <taxon>Ranunculaceae</taxon>
        <taxon>Thalictroideae</taxon>
        <taxon>Thalictrum</taxon>
    </lineage>
</organism>
<sequence>MTTYGTIPISSSEGSDRLKFLSTAKERMRSGLATRRPWREMIVNIHSLNLPSGFYDGLSRIKTNFSYFRMNYAILVLLIVFLSLLWHPISLIVFFVMMLIWLCLYFLRDEPLVIFHRQIGDRVVLVVLSIVTLIALLLTRATGNILISLLVGVVVVGIHAVFRKTDDLFVDEEALGKRPLNEPVSP</sequence>
<dbReference type="InterPro" id="IPR004895">
    <property type="entry name" value="Prenylated_rab_accept_PRA1"/>
</dbReference>
<evidence type="ECO:0000256" key="1">
    <source>
        <dbReference type="ARBA" id="ARBA00002501"/>
    </source>
</evidence>
<dbReference type="EMBL" id="JABWDY010030038">
    <property type="protein sequence ID" value="KAF5185944.1"/>
    <property type="molecule type" value="Genomic_DNA"/>
</dbReference>
<keyword evidence="4 7" id="KW-0812">Transmembrane</keyword>
<keyword evidence="5 7" id="KW-1133">Transmembrane helix</keyword>
<feature type="transmembrane region" description="Helical" evidence="7">
    <location>
        <begin position="145"/>
        <end position="162"/>
    </location>
</feature>
<dbReference type="GO" id="GO:0005794">
    <property type="term" value="C:Golgi apparatus"/>
    <property type="evidence" value="ECO:0007669"/>
    <property type="project" value="TreeGrafter"/>
</dbReference>
<evidence type="ECO:0000256" key="6">
    <source>
        <dbReference type="ARBA" id="ARBA00023136"/>
    </source>
</evidence>
<evidence type="ECO:0000313" key="9">
    <source>
        <dbReference type="Proteomes" id="UP000554482"/>
    </source>
</evidence>
<dbReference type="PANTHER" id="PTHR19317:SF2">
    <property type="entry name" value="PRA1 FAMILY PROTEIN F2"/>
    <property type="match status" value="1"/>
</dbReference>
<keyword evidence="7" id="KW-0813">Transport</keyword>
<comment type="caution">
    <text evidence="8">The sequence shown here is derived from an EMBL/GenBank/DDBJ whole genome shotgun (WGS) entry which is preliminary data.</text>
</comment>
<proteinExistence type="inferred from homology"/>
<protein>
    <recommendedName>
        <fullName evidence="7">PRA1 family protein</fullName>
    </recommendedName>
</protein>
<keyword evidence="6 7" id="KW-0472">Membrane</keyword>
<gene>
    <name evidence="8" type="ORF">FRX31_024479</name>
</gene>
<dbReference type="AlphaFoldDB" id="A0A7J6VLE8"/>
<name>A0A7J6VLE8_THATH</name>
<feature type="transmembrane region" description="Helical" evidence="7">
    <location>
        <begin position="67"/>
        <end position="85"/>
    </location>
</feature>
<comment type="similarity">
    <text evidence="3 7">Belongs to the PRA1 family.</text>
</comment>
<dbReference type="GO" id="GO:0016192">
    <property type="term" value="P:vesicle-mediated transport"/>
    <property type="evidence" value="ECO:0007669"/>
    <property type="project" value="UniProtKB-ARBA"/>
</dbReference>
<comment type="function">
    <text evidence="1 7">May be involved in both secretory and endocytic intracellular trafficking in the endosomal/prevacuolar compartments.</text>
</comment>
<evidence type="ECO:0000256" key="4">
    <source>
        <dbReference type="ARBA" id="ARBA00022692"/>
    </source>
</evidence>
<evidence type="ECO:0000256" key="2">
    <source>
        <dbReference type="ARBA" id="ARBA00004141"/>
    </source>
</evidence>
<dbReference type="Proteomes" id="UP000554482">
    <property type="component" value="Unassembled WGS sequence"/>
</dbReference>
<evidence type="ECO:0000313" key="8">
    <source>
        <dbReference type="EMBL" id="KAF5185944.1"/>
    </source>
</evidence>
<dbReference type="GO" id="GO:0016020">
    <property type="term" value="C:membrane"/>
    <property type="evidence" value="ECO:0007669"/>
    <property type="project" value="UniProtKB-SubCell"/>
</dbReference>
<dbReference type="OrthoDB" id="63113at2759"/>
<evidence type="ECO:0000256" key="3">
    <source>
        <dbReference type="ARBA" id="ARBA00006483"/>
    </source>
</evidence>
<reference evidence="8 9" key="1">
    <citation type="submission" date="2020-06" db="EMBL/GenBank/DDBJ databases">
        <title>Transcriptomic and genomic resources for Thalictrum thalictroides and T. hernandezii: Facilitating candidate gene discovery in an emerging model plant lineage.</title>
        <authorList>
            <person name="Arias T."/>
            <person name="Riano-Pachon D.M."/>
            <person name="Di Stilio V.S."/>
        </authorList>
    </citation>
    <scope>NUCLEOTIDE SEQUENCE [LARGE SCALE GENOMIC DNA]</scope>
    <source>
        <strain evidence="9">cv. WT478/WT964</strain>
        <tissue evidence="8">Leaves</tissue>
    </source>
</reference>
<accession>A0A7J6VLE8</accession>